<dbReference type="Pfam" id="PF03150">
    <property type="entry name" value="CCP_MauG"/>
    <property type="match status" value="1"/>
</dbReference>
<name>A0A1L5PAK7_RHIET</name>
<accession>A0A1L5PAK7</accession>
<evidence type="ECO:0000256" key="1">
    <source>
        <dbReference type="ARBA" id="ARBA00004196"/>
    </source>
</evidence>
<feature type="domain" description="Di-haem cytochrome c peroxidase" evidence="3">
    <location>
        <begin position="33"/>
        <end position="117"/>
    </location>
</feature>
<organism evidence="4 5">
    <name type="scientific">Rhizobium etli 8C-3</name>
    <dbReference type="NCBI Taxonomy" id="538025"/>
    <lineage>
        <taxon>Bacteria</taxon>
        <taxon>Pseudomonadati</taxon>
        <taxon>Pseudomonadota</taxon>
        <taxon>Alphaproteobacteria</taxon>
        <taxon>Hyphomicrobiales</taxon>
        <taxon>Rhizobiaceae</taxon>
        <taxon>Rhizobium/Agrobacterium group</taxon>
        <taxon>Rhizobium</taxon>
    </lineage>
</organism>
<geneLocation type="plasmid" evidence="5">
    <name>prsp8c3a</name>
</geneLocation>
<dbReference type="InterPro" id="IPR036909">
    <property type="entry name" value="Cyt_c-like_dom_sf"/>
</dbReference>
<evidence type="ECO:0000259" key="3">
    <source>
        <dbReference type="Pfam" id="PF03150"/>
    </source>
</evidence>
<dbReference type="InterPro" id="IPR051395">
    <property type="entry name" value="Cytochrome_c_Peroxidase/MauG"/>
</dbReference>
<dbReference type="InterPro" id="IPR004852">
    <property type="entry name" value="Di-haem_cyt_c_peroxidsae"/>
</dbReference>
<dbReference type="EMBL" id="CP017242">
    <property type="protein sequence ID" value="APO77237.1"/>
    <property type="molecule type" value="Genomic_DNA"/>
</dbReference>
<evidence type="ECO:0000313" key="5">
    <source>
        <dbReference type="Proteomes" id="UP000185109"/>
    </source>
</evidence>
<evidence type="ECO:0000256" key="2">
    <source>
        <dbReference type="ARBA" id="ARBA00023002"/>
    </source>
</evidence>
<evidence type="ECO:0000313" key="4">
    <source>
        <dbReference type="EMBL" id="APO77237.1"/>
    </source>
</evidence>
<dbReference type="GO" id="GO:0009055">
    <property type="term" value="F:electron transfer activity"/>
    <property type="evidence" value="ECO:0007669"/>
    <property type="project" value="InterPro"/>
</dbReference>
<keyword evidence="2" id="KW-0560">Oxidoreductase</keyword>
<gene>
    <name evidence="4" type="ORF">AM571_PA00358</name>
</gene>
<dbReference type="GO" id="GO:0020037">
    <property type="term" value="F:heme binding"/>
    <property type="evidence" value="ECO:0007669"/>
    <property type="project" value="InterPro"/>
</dbReference>
<proteinExistence type="predicted"/>
<dbReference type="GO" id="GO:0030313">
    <property type="term" value="C:cell envelope"/>
    <property type="evidence" value="ECO:0007669"/>
    <property type="project" value="UniProtKB-SubCell"/>
</dbReference>
<dbReference type="SUPFAM" id="SSF46626">
    <property type="entry name" value="Cytochrome c"/>
    <property type="match status" value="1"/>
</dbReference>
<dbReference type="Gene3D" id="1.10.760.10">
    <property type="entry name" value="Cytochrome c-like domain"/>
    <property type="match status" value="1"/>
</dbReference>
<dbReference type="Proteomes" id="UP000185109">
    <property type="component" value="Plasmid pRsp8C3a"/>
</dbReference>
<dbReference type="PANTHER" id="PTHR30600">
    <property type="entry name" value="CYTOCHROME C PEROXIDASE-RELATED"/>
    <property type="match status" value="1"/>
</dbReference>
<dbReference type="GO" id="GO:0004130">
    <property type="term" value="F:cytochrome-c peroxidase activity"/>
    <property type="evidence" value="ECO:0007669"/>
    <property type="project" value="TreeGrafter"/>
</dbReference>
<sequence length="145" mass="15893">MGLCFALSEPSLGFDRNEPVAPLPEIDRLDAGKVALGQSLFFDPILSSDNQMSCASCHDPAAGGTMRTPRPTGKVDGKPLFNVPTIFNVANNHMFGWRGTIRSLTNSTRKCCSIPTSWGPNGMLSYQSLMARRPTRKHWHRVTSS</sequence>
<reference evidence="4 5" key="1">
    <citation type="submission" date="2016-09" db="EMBL/GenBank/DDBJ databases">
        <title>The complete genome sequences of Rhizobium gallicum, symbiovars gallicum and phaseoli, symbionts associated to common bean (Phaseolus vulgaris).</title>
        <authorList>
            <person name="Bustos P."/>
            <person name="Santamaria R.I."/>
            <person name="Perez-Carrascal O.M."/>
            <person name="Juarez S."/>
            <person name="Lozano L."/>
            <person name="Martinez-Flores I."/>
            <person name="Martinez-Romero E."/>
            <person name="Cevallos M."/>
            <person name="Romero D."/>
            <person name="Davila G."/>
            <person name="Gonzalez V."/>
        </authorList>
    </citation>
    <scope>NUCLEOTIDE SEQUENCE [LARGE SCALE GENOMIC DNA]</scope>
    <source>
        <strain evidence="4 5">8C-3</strain>
        <plasmid evidence="5">Plasmid prsp8c3a</plasmid>
    </source>
</reference>
<keyword evidence="4" id="KW-0614">Plasmid</keyword>
<dbReference type="AlphaFoldDB" id="A0A1L5PAK7"/>
<comment type="subcellular location">
    <subcellularLocation>
        <location evidence="1">Cell envelope</location>
    </subcellularLocation>
</comment>
<protein>
    <submittedName>
        <fullName evidence="4">Cytochrome-c domain-containing protein</fullName>
    </submittedName>
</protein>